<organism evidence="2 3">
    <name type="scientific">Pilimelia anulata</name>
    <dbReference type="NCBI Taxonomy" id="53371"/>
    <lineage>
        <taxon>Bacteria</taxon>
        <taxon>Bacillati</taxon>
        <taxon>Actinomycetota</taxon>
        <taxon>Actinomycetes</taxon>
        <taxon>Micromonosporales</taxon>
        <taxon>Micromonosporaceae</taxon>
        <taxon>Pilimelia</taxon>
    </lineage>
</organism>
<gene>
    <name evidence="2" type="ORF">GCM10010123_30670</name>
</gene>
<proteinExistence type="predicted"/>
<dbReference type="Proteomes" id="UP000649739">
    <property type="component" value="Unassembled WGS sequence"/>
</dbReference>
<protein>
    <submittedName>
        <fullName evidence="2">Uncharacterized protein</fullName>
    </submittedName>
</protein>
<reference evidence="2" key="1">
    <citation type="journal article" date="2014" name="Int. J. Syst. Evol. Microbiol.">
        <title>Complete genome sequence of Corynebacterium casei LMG S-19264T (=DSM 44701T), isolated from a smear-ripened cheese.</title>
        <authorList>
            <consortium name="US DOE Joint Genome Institute (JGI-PGF)"/>
            <person name="Walter F."/>
            <person name="Albersmeier A."/>
            <person name="Kalinowski J."/>
            <person name="Ruckert C."/>
        </authorList>
    </citation>
    <scope>NUCLEOTIDE SEQUENCE</scope>
    <source>
        <strain evidence="2">JCM 3090</strain>
    </source>
</reference>
<sequence>MPGLAAAAAAVPPYPGGPAPGYPSRATHHPGPHAAHWPAPARYVPVPGSGYVLGLMPVPSSVAGMAIGALVAGLGALLVSLLAVLLGLGGATAGWGVLVAGAIAILTVLLGGGAVGLGTYALRQIRRSSGGLRGRGAAVWAVVTGGLAIALALCALGGAALIQLT</sequence>
<keyword evidence="1" id="KW-1133">Transmembrane helix</keyword>
<keyword evidence="3" id="KW-1185">Reference proteome</keyword>
<feature type="transmembrane region" description="Helical" evidence="1">
    <location>
        <begin position="62"/>
        <end position="88"/>
    </location>
</feature>
<keyword evidence="1" id="KW-0472">Membrane</keyword>
<evidence type="ECO:0000313" key="2">
    <source>
        <dbReference type="EMBL" id="GGJ98559.1"/>
    </source>
</evidence>
<name>A0A8J3B7B7_9ACTN</name>
<reference evidence="2" key="2">
    <citation type="submission" date="2020-09" db="EMBL/GenBank/DDBJ databases">
        <authorList>
            <person name="Sun Q."/>
            <person name="Ohkuma M."/>
        </authorList>
    </citation>
    <scope>NUCLEOTIDE SEQUENCE</scope>
    <source>
        <strain evidence="2">JCM 3090</strain>
    </source>
</reference>
<accession>A0A8J3B7B7</accession>
<evidence type="ECO:0000256" key="1">
    <source>
        <dbReference type="SAM" id="Phobius"/>
    </source>
</evidence>
<dbReference type="AlphaFoldDB" id="A0A8J3B7B7"/>
<feature type="transmembrane region" description="Helical" evidence="1">
    <location>
        <begin position="94"/>
        <end position="117"/>
    </location>
</feature>
<evidence type="ECO:0000313" key="3">
    <source>
        <dbReference type="Proteomes" id="UP000649739"/>
    </source>
</evidence>
<feature type="transmembrane region" description="Helical" evidence="1">
    <location>
        <begin position="138"/>
        <end position="162"/>
    </location>
</feature>
<dbReference type="EMBL" id="BMQB01000006">
    <property type="protein sequence ID" value="GGJ98559.1"/>
    <property type="molecule type" value="Genomic_DNA"/>
</dbReference>
<comment type="caution">
    <text evidence="2">The sequence shown here is derived from an EMBL/GenBank/DDBJ whole genome shotgun (WGS) entry which is preliminary data.</text>
</comment>
<keyword evidence="1" id="KW-0812">Transmembrane</keyword>